<comment type="caution">
    <text evidence="2">The sequence shown here is derived from an EMBL/GenBank/DDBJ whole genome shotgun (WGS) entry which is preliminary data.</text>
</comment>
<organism evidence="2 3">
    <name type="scientific">Pristionchus mayeri</name>
    <dbReference type="NCBI Taxonomy" id="1317129"/>
    <lineage>
        <taxon>Eukaryota</taxon>
        <taxon>Metazoa</taxon>
        <taxon>Ecdysozoa</taxon>
        <taxon>Nematoda</taxon>
        <taxon>Chromadorea</taxon>
        <taxon>Rhabditida</taxon>
        <taxon>Rhabditina</taxon>
        <taxon>Diplogasteromorpha</taxon>
        <taxon>Diplogasteroidea</taxon>
        <taxon>Neodiplogasteridae</taxon>
        <taxon>Pristionchus</taxon>
    </lineage>
</organism>
<keyword evidence="1" id="KW-1133">Transmembrane helix</keyword>
<name>A0AAN5CIT1_9BILA</name>
<protein>
    <recommendedName>
        <fullName evidence="4">G protein-coupled receptor</fullName>
    </recommendedName>
</protein>
<feature type="non-terminal residue" evidence="2">
    <location>
        <position position="1"/>
    </location>
</feature>
<keyword evidence="1" id="KW-0472">Membrane</keyword>
<sequence length="94" mass="11215">FQVKESMQLARSMQPVYVCNFMLKVVLFAPILVFCYQTNGDLDCVSRWFYIPLAYMELAYFTTLTIVSIFIITCFIRIHPRMKRKVVSMMQRLR</sequence>
<gene>
    <name evidence="2" type="ORF">PMAYCL1PPCAC_15407</name>
</gene>
<dbReference type="Proteomes" id="UP001328107">
    <property type="component" value="Unassembled WGS sequence"/>
</dbReference>
<dbReference type="EMBL" id="BTRK01000004">
    <property type="protein sequence ID" value="GMR45212.1"/>
    <property type="molecule type" value="Genomic_DNA"/>
</dbReference>
<evidence type="ECO:0000256" key="1">
    <source>
        <dbReference type="SAM" id="Phobius"/>
    </source>
</evidence>
<feature type="non-terminal residue" evidence="2">
    <location>
        <position position="94"/>
    </location>
</feature>
<accession>A0AAN5CIT1</accession>
<evidence type="ECO:0000313" key="3">
    <source>
        <dbReference type="Proteomes" id="UP001328107"/>
    </source>
</evidence>
<feature type="transmembrane region" description="Helical" evidence="1">
    <location>
        <begin position="59"/>
        <end position="78"/>
    </location>
</feature>
<reference evidence="3" key="1">
    <citation type="submission" date="2022-10" db="EMBL/GenBank/DDBJ databases">
        <title>Genome assembly of Pristionchus species.</title>
        <authorList>
            <person name="Yoshida K."/>
            <person name="Sommer R.J."/>
        </authorList>
    </citation>
    <scope>NUCLEOTIDE SEQUENCE [LARGE SCALE GENOMIC DNA]</scope>
    <source>
        <strain evidence="3">RS5460</strain>
    </source>
</reference>
<evidence type="ECO:0000313" key="2">
    <source>
        <dbReference type="EMBL" id="GMR45212.1"/>
    </source>
</evidence>
<proteinExistence type="predicted"/>
<feature type="transmembrane region" description="Helical" evidence="1">
    <location>
        <begin position="21"/>
        <end position="39"/>
    </location>
</feature>
<dbReference type="AlphaFoldDB" id="A0AAN5CIT1"/>
<keyword evidence="3" id="KW-1185">Reference proteome</keyword>
<evidence type="ECO:0008006" key="4">
    <source>
        <dbReference type="Google" id="ProtNLM"/>
    </source>
</evidence>
<keyword evidence="1" id="KW-0812">Transmembrane</keyword>